<evidence type="ECO:0000256" key="1">
    <source>
        <dbReference type="ARBA" id="ARBA00004141"/>
    </source>
</evidence>
<evidence type="ECO:0000256" key="8">
    <source>
        <dbReference type="ARBA" id="ARBA00022679"/>
    </source>
</evidence>
<feature type="transmembrane region" description="Helical" evidence="15">
    <location>
        <begin position="330"/>
        <end position="355"/>
    </location>
</feature>
<dbReference type="GO" id="GO:0006679">
    <property type="term" value="P:glucosylceramide biosynthetic process"/>
    <property type="evidence" value="ECO:0007669"/>
    <property type="project" value="TreeGrafter"/>
</dbReference>
<dbReference type="Gene3D" id="3.90.550.10">
    <property type="entry name" value="Spore Coat Polysaccharide Biosynthesis Protein SpsA, Chain A"/>
    <property type="match status" value="1"/>
</dbReference>
<comment type="subcellular location">
    <subcellularLocation>
        <location evidence="1">Membrane</location>
        <topology evidence="1">Multi-pass membrane protein</topology>
    </subcellularLocation>
</comment>
<dbReference type="Proteomes" id="UP000095023">
    <property type="component" value="Unassembled WGS sequence"/>
</dbReference>
<evidence type="ECO:0000256" key="2">
    <source>
        <dbReference type="ARBA" id="ARBA00004760"/>
    </source>
</evidence>
<protein>
    <recommendedName>
        <fullName evidence="6">Ceramide glucosyltransferase</fullName>
        <ecNumber evidence="5">2.4.1.80</ecNumber>
    </recommendedName>
    <alternativeName>
        <fullName evidence="13">Glucosylceramide synthase</fullName>
    </alternativeName>
    <alternativeName>
        <fullName evidence="14">UDP-glucose ceramide glucosyltransferase</fullName>
    </alternativeName>
    <alternativeName>
        <fullName evidence="12">UDP-glucose:N-acylsphingosine D-glucosyltransferase</fullName>
    </alternativeName>
</protein>
<evidence type="ECO:0000313" key="17">
    <source>
        <dbReference type="Proteomes" id="UP000095023"/>
    </source>
</evidence>
<evidence type="ECO:0000313" key="16">
    <source>
        <dbReference type="EMBL" id="ODV91684.1"/>
    </source>
</evidence>
<dbReference type="GO" id="GO:0016020">
    <property type="term" value="C:membrane"/>
    <property type="evidence" value="ECO:0007669"/>
    <property type="project" value="UniProtKB-SubCell"/>
</dbReference>
<dbReference type="UniPathway" id="UPA00222"/>
<evidence type="ECO:0000256" key="4">
    <source>
        <dbReference type="ARBA" id="ARBA00006739"/>
    </source>
</evidence>
<evidence type="ECO:0000256" key="3">
    <source>
        <dbReference type="ARBA" id="ARBA00004991"/>
    </source>
</evidence>
<sequence>MPLSGVPGVSILRPVKGTESAFVSCMKSTFEQDYPNFEIIFCIKDANDPAVPVLEELCSQYKNVPTRILTGQAASYGQKGYGPNPKINNLAQGFDQAQHDILWVIDSNAWVDPGTLGRAVNKFRGSVGLVHHLPVAVSFSGWIGSRLDEMYLSTGHAKFYTGINAVGVAPCVMGKSNLFRKSSLLAASPDGFRYFSHFISEDQMLSETLWEHGERTCLVSDLVIQPTKDETFIEYWFRRLRWIRIRKYVVTGATLVEPFTESIVSGIYGGWAISALTGISAWSYFWLHMSLWCLLDYAVYHSIRARAIHEIKTYYDSPATINTMKFARWLYIWLAREVLALPIWIAAMCGSSIVWRGQRFRINADNSAEPVSKLEPLSF</sequence>
<dbReference type="Pfam" id="PF13506">
    <property type="entry name" value="Glyco_transf_21"/>
    <property type="match status" value="1"/>
</dbReference>
<comment type="pathway">
    <text evidence="3">Sphingolipid metabolism.</text>
</comment>
<dbReference type="InterPro" id="IPR029044">
    <property type="entry name" value="Nucleotide-diphossugar_trans"/>
</dbReference>
<dbReference type="InterPro" id="IPR025993">
    <property type="entry name" value="Ceramide_glucosylTrfase"/>
</dbReference>
<evidence type="ECO:0000256" key="14">
    <source>
        <dbReference type="ARBA" id="ARBA00032575"/>
    </source>
</evidence>
<evidence type="ECO:0000256" key="10">
    <source>
        <dbReference type="ARBA" id="ARBA00022989"/>
    </source>
</evidence>
<evidence type="ECO:0000256" key="6">
    <source>
        <dbReference type="ARBA" id="ARBA00019988"/>
    </source>
</evidence>
<comment type="pathway">
    <text evidence="2">Lipid metabolism; sphingolipid metabolism.</text>
</comment>
<keyword evidence="8 16" id="KW-0808">Transferase</keyword>
<evidence type="ECO:0000256" key="15">
    <source>
        <dbReference type="SAM" id="Phobius"/>
    </source>
</evidence>
<evidence type="ECO:0000256" key="11">
    <source>
        <dbReference type="ARBA" id="ARBA00023136"/>
    </source>
</evidence>
<dbReference type="CDD" id="cd02520">
    <property type="entry name" value="Glucosylceramide_synthase"/>
    <property type="match status" value="1"/>
</dbReference>
<accession>A0A1E4TIT9</accession>
<dbReference type="PANTHER" id="PTHR12726:SF0">
    <property type="entry name" value="CERAMIDE GLUCOSYLTRANSFERASE"/>
    <property type="match status" value="1"/>
</dbReference>
<evidence type="ECO:0000256" key="5">
    <source>
        <dbReference type="ARBA" id="ARBA00012699"/>
    </source>
</evidence>
<evidence type="ECO:0000256" key="9">
    <source>
        <dbReference type="ARBA" id="ARBA00022692"/>
    </source>
</evidence>
<dbReference type="GO" id="GO:0008120">
    <property type="term" value="F:ceramide glucosyltransferase activity"/>
    <property type="evidence" value="ECO:0007669"/>
    <property type="project" value="UniProtKB-EC"/>
</dbReference>
<keyword evidence="17" id="KW-1185">Reference proteome</keyword>
<proteinExistence type="inferred from homology"/>
<evidence type="ECO:0000256" key="12">
    <source>
        <dbReference type="ARBA" id="ARBA00031017"/>
    </source>
</evidence>
<dbReference type="EC" id="2.4.1.80" evidence="5"/>
<comment type="similarity">
    <text evidence="4">Belongs to the glycosyltransferase 2 family.</text>
</comment>
<dbReference type="AlphaFoldDB" id="A0A1E4TIT9"/>
<name>A0A1E4TIT9_9ASCO</name>
<evidence type="ECO:0000256" key="7">
    <source>
        <dbReference type="ARBA" id="ARBA00022676"/>
    </source>
</evidence>
<gene>
    <name evidence="16" type="ORF">CANCADRAFT_22542</name>
</gene>
<dbReference type="EMBL" id="KV453841">
    <property type="protein sequence ID" value="ODV91684.1"/>
    <property type="molecule type" value="Genomic_DNA"/>
</dbReference>
<dbReference type="OrthoDB" id="1483400at2759"/>
<organism evidence="16 17">
    <name type="scientific">Tortispora caseinolytica NRRL Y-17796</name>
    <dbReference type="NCBI Taxonomy" id="767744"/>
    <lineage>
        <taxon>Eukaryota</taxon>
        <taxon>Fungi</taxon>
        <taxon>Dikarya</taxon>
        <taxon>Ascomycota</taxon>
        <taxon>Saccharomycotina</taxon>
        <taxon>Trigonopsidomycetes</taxon>
        <taxon>Trigonopsidales</taxon>
        <taxon>Trigonopsidaceae</taxon>
        <taxon>Tortispora</taxon>
    </lineage>
</organism>
<reference evidence="17" key="1">
    <citation type="submission" date="2016-02" db="EMBL/GenBank/DDBJ databases">
        <title>Comparative genomics of biotechnologically important yeasts.</title>
        <authorList>
            <consortium name="DOE Joint Genome Institute"/>
            <person name="Riley R."/>
            <person name="Haridas S."/>
            <person name="Wolfe K.H."/>
            <person name="Lopes M.R."/>
            <person name="Hittinger C.T."/>
            <person name="Goker M."/>
            <person name="Salamov A."/>
            <person name="Wisecaver J."/>
            <person name="Long T.M."/>
            <person name="Aerts A.L."/>
            <person name="Barry K."/>
            <person name="Choi C."/>
            <person name="Clum A."/>
            <person name="Coughlan A.Y."/>
            <person name="Deshpande S."/>
            <person name="Douglass A.P."/>
            <person name="Hanson S.J."/>
            <person name="Klenk H.-P."/>
            <person name="Labutti K."/>
            <person name="Lapidus A."/>
            <person name="Lindquist E."/>
            <person name="Lipzen A."/>
            <person name="Meier-Kolthoff J.P."/>
            <person name="Ohm R.A."/>
            <person name="Otillar R.P."/>
            <person name="Pangilinan J."/>
            <person name="Peng Y."/>
            <person name="Rokas A."/>
            <person name="Rosa C.A."/>
            <person name="Scheuner C."/>
            <person name="Sibirny A.A."/>
            <person name="Slot J.C."/>
            <person name="Stielow J.B."/>
            <person name="Sun H."/>
            <person name="Kurtzman C.P."/>
            <person name="Blackwell M."/>
            <person name="Jeffries T.W."/>
            <person name="Grigoriev I.V."/>
        </authorList>
    </citation>
    <scope>NUCLEOTIDE SEQUENCE [LARGE SCALE GENOMIC DNA]</scope>
    <source>
        <strain evidence="17">NRRL Y-17796</strain>
    </source>
</reference>
<evidence type="ECO:0000256" key="13">
    <source>
        <dbReference type="ARBA" id="ARBA00031543"/>
    </source>
</evidence>
<keyword evidence="7" id="KW-0328">Glycosyltransferase</keyword>
<dbReference type="PANTHER" id="PTHR12726">
    <property type="entry name" value="CERAMIDE GLUCOSYLTRANSFERASE"/>
    <property type="match status" value="1"/>
</dbReference>
<keyword evidence="11 15" id="KW-0472">Membrane</keyword>
<keyword evidence="9 15" id="KW-0812">Transmembrane</keyword>
<dbReference type="SUPFAM" id="SSF53448">
    <property type="entry name" value="Nucleotide-diphospho-sugar transferases"/>
    <property type="match status" value="1"/>
</dbReference>
<keyword evidence="10 15" id="KW-1133">Transmembrane helix</keyword>